<dbReference type="OrthoDB" id="9778499at2"/>
<dbReference type="STRING" id="930.GCA_002079865_03611"/>
<evidence type="ECO:0000256" key="1">
    <source>
        <dbReference type="ARBA" id="ARBA00004141"/>
    </source>
</evidence>
<evidence type="ECO:0000313" key="7">
    <source>
        <dbReference type="EMBL" id="OCX75382.1"/>
    </source>
</evidence>
<dbReference type="InterPro" id="IPR052561">
    <property type="entry name" value="ComplexI_Subunit1"/>
</dbReference>
<feature type="transmembrane region" description="Helical" evidence="5">
    <location>
        <begin position="95"/>
        <end position="114"/>
    </location>
</feature>
<dbReference type="PANTHER" id="PTHR43359:SF1">
    <property type="entry name" value="FORMATE HYDROGENLYASE SUBUNIT 4-RELATED"/>
    <property type="match status" value="1"/>
</dbReference>
<dbReference type="RefSeq" id="WP_024892936.1">
    <property type="nucleotide sequence ID" value="NZ_JAVKVP010000003.1"/>
</dbReference>
<comment type="caution">
    <text evidence="7">The sequence shown here is derived from an EMBL/GenBank/DDBJ whole genome shotgun (WGS) entry which is preliminary data.</text>
</comment>
<dbReference type="eggNOG" id="COG0650">
    <property type="taxonomic scope" value="Bacteria"/>
</dbReference>
<feature type="transmembrane region" description="Helical" evidence="5">
    <location>
        <begin position="293"/>
        <end position="314"/>
    </location>
</feature>
<sequence>MTSLIGWRDQCFQILFVVAAAPLLAGWLQTVRALLQNRRSAGILQPYRDLFRLFHKETLIPEQSSWLFQFAPYVMFGAKIMAVAIVPIIANGLPLASAADVIALVGLLAVARIFQVLAAMDTGTAFGSYGAHREMLISALAEPALLAALFTASLLARSTSLVQIVHLSQIQLFSIHPSMVFAAIAFGFVLLVENARIPVDNPATHLELTMIHEAMVLEYSGRHLALLEWAAQLKLFLYMTIGFALFLPWGIAAKPSLTSLVIAAGLVLVKLFFAVVVLALVETLLAKKRLFRVPEFAITGFLFGVIGLLSHFMLGS</sequence>
<feature type="transmembrane region" description="Helical" evidence="5">
    <location>
        <begin position="12"/>
        <end position="35"/>
    </location>
</feature>
<keyword evidence="4 5" id="KW-0472">Membrane</keyword>
<dbReference type="GO" id="GO:0016829">
    <property type="term" value="F:lyase activity"/>
    <property type="evidence" value="ECO:0007669"/>
    <property type="project" value="UniProtKB-KW"/>
</dbReference>
<dbReference type="EMBL" id="LWRY01000015">
    <property type="protein sequence ID" value="OCX75382.1"/>
    <property type="molecule type" value="Genomic_DNA"/>
</dbReference>
<dbReference type="PANTHER" id="PTHR43359">
    <property type="entry name" value="FORMATE HYDROGENLYASE SUBUNIT 4"/>
    <property type="match status" value="1"/>
</dbReference>
<dbReference type="AlphaFoldDB" id="A0A1C2ILY9"/>
<keyword evidence="7" id="KW-0456">Lyase</keyword>
<evidence type="ECO:0000256" key="5">
    <source>
        <dbReference type="SAM" id="Phobius"/>
    </source>
</evidence>
<keyword evidence="2 5" id="KW-0812">Transmembrane</keyword>
<evidence type="ECO:0000313" key="8">
    <source>
        <dbReference type="Proteomes" id="UP000094893"/>
    </source>
</evidence>
<keyword evidence="9" id="KW-1185">Reference proteome</keyword>
<name>A0A1C2ILY9_ACITH</name>
<feature type="transmembrane region" description="Helical" evidence="5">
    <location>
        <begin position="66"/>
        <end position="89"/>
    </location>
</feature>
<feature type="transmembrane region" description="Helical" evidence="5">
    <location>
        <begin position="259"/>
        <end position="281"/>
    </location>
</feature>
<feature type="transmembrane region" description="Helical" evidence="5">
    <location>
        <begin position="235"/>
        <end position="253"/>
    </location>
</feature>
<dbReference type="Proteomes" id="UP000094893">
    <property type="component" value="Unassembled WGS sequence"/>
</dbReference>
<keyword evidence="3 5" id="KW-1133">Transmembrane helix</keyword>
<dbReference type="InterPro" id="IPR001694">
    <property type="entry name" value="NADH_UbQ_OxRdtase_su1/FPO"/>
</dbReference>
<proteinExistence type="predicted"/>
<dbReference type="Proteomes" id="UP000095008">
    <property type="component" value="Unassembled WGS sequence"/>
</dbReference>
<dbReference type="EMBL" id="LWSA01000300">
    <property type="protein sequence ID" value="OCX68421.1"/>
    <property type="molecule type" value="Genomic_DNA"/>
</dbReference>
<evidence type="ECO:0000256" key="4">
    <source>
        <dbReference type="ARBA" id="ARBA00023136"/>
    </source>
</evidence>
<evidence type="ECO:0000313" key="6">
    <source>
        <dbReference type="EMBL" id="OCX68421.1"/>
    </source>
</evidence>
<feature type="transmembrane region" description="Helical" evidence="5">
    <location>
        <begin position="135"/>
        <end position="155"/>
    </location>
</feature>
<gene>
    <name evidence="7" type="ORF">A6M23_02465</name>
    <name evidence="6" type="ORF">A6P07_18315</name>
</gene>
<organism evidence="7 9">
    <name type="scientific">Acidithiobacillus thiooxidans</name>
    <name type="common">Thiobacillus thiooxidans</name>
    <dbReference type="NCBI Taxonomy" id="930"/>
    <lineage>
        <taxon>Bacteria</taxon>
        <taxon>Pseudomonadati</taxon>
        <taxon>Pseudomonadota</taxon>
        <taxon>Acidithiobacillia</taxon>
        <taxon>Acidithiobacillales</taxon>
        <taxon>Acidithiobacillaceae</taxon>
        <taxon>Acidithiobacillus</taxon>
    </lineage>
</organism>
<protein>
    <submittedName>
        <fullName evidence="7">Formate hydrogenlyase</fullName>
    </submittedName>
</protein>
<comment type="subcellular location">
    <subcellularLocation>
        <location evidence="1">Membrane</location>
        <topology evidence="1">Multi-pass membrane protein</topology>
    </subcellularLocation>
</comment>
<reference evidence="7 8" key="1">
    <citation type="journal article" date="2016" name="Int. J. Mol. Sci.">
        <title>Comparative genomics of the extreme acidophile Acidithiobacillus thiooxidans reveals intraspecific divergence and niche adaptation.</title>
        <authorList>
            <person name="Zhang X."/>
            <person name="Feng X."/>
            <person name="Tao J."/>
            <person name="Ma L."/>
            <person name="Xiao Y."/>
            <person name="Liang Y."/>
            <person name="Liu X."/>
            <person name="Yin H."/>
        </authorList>
    </citation>
    <scope>NUCLEOTIDE SEQUENCE [LARGE SCALE GENOMIC DNA]</scope>
    <source>
        <strain evidence="6 8">A02</strain>
        <strain evidence="7">DXS-W</strain>
    </source>
</reference>
<accession>A0A1C2ILY9</accession>
<feature type="transmembrane region" description="Helical" evidence="5">
    <location>
        <begin position="175"/>
        <end position="192"/>
    </location>
</feature>
<dbReference type="Pfam" id="PF00146">
    <property type="entry name" value="NADHdh"/>
    <property type="match status" value="1"/>
</dbReference>
<dbReference type="GO" id="GO:0005886">
    <property type="term" value="C:plasma membrane"/>
    <property type="evidence" value="ECO:0007669"/>
    <property type="project" value="TreeGrafter"/>
</dbReference>
<evidence type="ECO:0000256" key="2">
    <source>
        <dbReference type="ARBA" id="ARBA00022692"/>
    </source>
</evidence>
<evidence type="ECO:0000313" key="9">
    <source>
        <dbReference type="Proteomes" id="UP000095008"/>
    </source>
</evidence>
<evidence type="ECO:0000256" key="3">
    <source>
        <dbReference type="ARBA" id="ARBA00022989"/>
    </source>
</evidence>